<dbReference type="EMBL" id="CDMY01000499">
    <property type="protein sequence ID" value="CEM18278.1"/>
    <property type="molecule type" value="Genomic_DNA"/>
</dbReference>
<protein>
    <recommendedName>
        <fullName evidence="2">FAS1 domain-containing protein</fullName>
    </recommendedName>
</protein>
<dbReference type="InParanoid" id="A0A0G4FUK0"/>
<dbReference type="PANTHER" id="PTHR10900">
    <property type="entry name" value="PERIOSTIN-RELATED"/>
    <property type="match status" value="1"/>
</dbReference>
<dbReference type="InterPro" id="IPR036378">
    <property type="entry name" value="FAS1_dom_sf"/>
</dbReference>
<dbReference type="PhylomeDB" id="A0A0G4FUK0"/>
<dbReference type="InterPro" id="IPR000782">
    <property type="entry name" value="FAS1_domain"/>
</dbReference>
<dbReference type="VEuPathDB" id="CryptoDB:Vbra_16187"/>
<feature type="domain" description="FAS1" evidence="2">
    <location>
        <begin position="29"/>
        <end position="165"/>
    </location>
</feature>
<name>A0A0G4FUK0_VITBC</name>
<gene>
    <name evidence="3" type="ORF">Vbra_16187</name>
</gene>
<evidence type="ECO:0000256" key="1">
    <source>
        <dbReference type="SAM" id="SignalP"/>
    </source>
</evidence>
<evidence type="ECO:0000313" key="3">
    <source>
        <dbReference type="EMBL" id="CEM18278.1"/>
    </source>
</evidence>
<proteinExistence type="predicted"/>
<dbReference type="SUPFAM" id="SSF82153">
    <property type="entry name" value="FAS1 domain"/>
    <property type="match status" value="1"/>
</dbReference>
<organism evidence="3 4">
    <name type="scientific">Vitrella brassicaformis (strain CCMP3155)</name>
    <dbReference type="NCBI Taxonomy" id="1169540"/>
    <lineage>
        <taxon>Eukaryota</taxon>
        <taxon>Sar</taxon>
        <taxon>Alveolata</taxon>
        <taxon>Colpodellida</taxon>
        <taxon>Vitrellaceae</taxon>
        <taxon>Vitrella</taxon>
    </lineage>
</organism>
<dbReference type="PROSITE" id="PS50213">
    <property type="entry name" value="FAS1"/>
    <property type="match status" value="1"/>
</dbReference>
<feature type="signal peptide" evidence="1">
    <location>
        <begin position="1"/>
        <end position="19"/>
    </location>
</feature>
<dbReference type="SMART" id="SM00554">
    <property type="entry name" value="FAS1"/>
    <property type="match status" value="1"/>
</dbReference>
<accession>A0A0G4FUK0</accession>
<dbReference type="InterPro" id="IPR050904">
    <property type="entry name" value="Adhesion/Biosynth-related"/>
</dbReference>
<feature type="chain" id="PRO_5005189087" description="FAS1 domain-containing protein" evidence="1">
    <location>
        <begin position="20"/>
        <end position="246"/>
    </location>
</feature>
<dbReference type="Pfam" id="PF02469">
    <property type="entry name" value="Fasciclin"/>
    <property type="match status" value="1"/>
</dbReference>
<evidence type="ECO:0000259" key="2">
    <source>
        <dbReference type="PROSITE" id="PS50213"/>
    </source>
</evidence>
<keyword evidence="1" id="KW-0732">Signal</keyword>
<dbReference type="Proteomes" id="UP000041254">
    <property type="component" value="Unassembled WGS sequence"/>
</dbReference>
<dbReference type="Gene3D" id="2.30.180.10">
    <property type="entry name" value="FAS1 domain"/>
    <property type="match status" value="1"/>
</dbReference>
<dbReference type="OrthoDB" id="286301at2759"/>
<sequence length="246" mass="26269">MSRVLASVVLVALVGVVTAGEGSLRSLQGENCYVTISKDPDLRSMFAMIALASGQRETLETAPDLTVFAPINEAFADAPPTLSQQARDPANAELLSTLLQYHTMESEVASAEAIEGDLATPAGLDIPVTSGDDGPVLGIEPFQARIVGEPVKASNCVIYKIDNVLIPEAIYDTVDPKDRPIFTKNGCLCKFEFELNGEKLTKCTTVGNPEPWCKTQRGCGEEYGGYSWDVCDCNEDGSGEGRPNAC</sequence>
<keyword evidence="4" id="KW-1185">Reference proteome</keyword>
<dbReference type="InterPro" id="IPR036943">
    <property type="entry name" value="FN_type2_sf"/>
</dbReference>
<reference evidence="3 4" key="1">
    <citation type="submission" date="2014-11" db="EMBL/GenBank/DDBJ databases">
        <authorList>
            <person name="Zhu J."/>
            <person name="Qi W."/>
            <person name="Song R."/>
        </authorList>
    </citation>
    <scope>NUCLEOTIDE SEQUENCE [LARGE SCALE GENOMIC DNA]</scope>
</reference>
<evidence type="ECO:0000313" key="4">
    <source>
        <dbReference type="Proteomes" id="UP000041254"/>
    </source>
</evidence>
<dbReference type="AlphaFoldDB" id="A0A0G4FUK0"/>
<dbReference type="Gene3D" id="2.10.10.10">
    <property type="entry name" value="Fibronectin, type II, collagen-binding"/>
    <property type="match status" value="1"/>
</dbReference>
<dbReference type="STRING" id="1169540.A0A0G4FUK0"/>